<reference evidence="3" key="1">
    <citation type="journal article" date="2017" name="Front. Plant Sci.">
        <title>Climate Clever Clovers: New Paradigm to Reduce the Environmental Footprint of Ruminants by Breeding Low Methanogenic Forages Utilizing Haplotype Variation.</title>
        <authorList>
            <person name="Kaur P."/>
            <person name="Appels R."/>
            <person name="Bayer P.E."/>
            <person name="Keeble-Gagnere G."/>
            <person name="Wang J."/>
            <person name="Hirakawa H."/>
            <person name="Shirasawa K."/>
            <person name="Vercoe P."/>
            <person name="Stefanova K."/>
            <person name="Durmic Z."/>
            <person name="Nichols P."/>
            <person name="Revell C."/>
            <person name="Isobe S.N."/>
            <person name="Edwards D."/>
            <person name="Erskine W."/>
        </authorList>
    </citation>
    <scope>NUCLEOTIDE SEQUENCE [LARGE SCALE GENOMIC DNA]</scope>
    <source>
        <strain evidence="3">cv. Daliak</strain>
    </source>
</reference>
<proteinExistence type="predicted"/>
<feature type="compositionally biased region" description="Acidic residues" evidence="1">
    <location>
        <begin position="32"/>
        <end position="45"/>
    </location>
</feature>
<feature type="compositionally biased region" description="Basic and acidic residues" evidence="1">
    <location>
        <begin position="22"/>
        <end position="31"/>
    </location>
</feature>
<dbReference type="Proteomes" id="UP000242715">
    <property type="component" value="Unassembled WGS sequence"/>
</dbReference>
<accession>A0A2Z6MZ25</accession>
<evidence type="ECO:0000313" key="2">
    <source>
        <dbReference type="EMBL" id="GAU36731.1"/>
    </source>
</evidence>
<feature type="region of interest" description="Disordered" evidence="1">
    <location>
        <begin position="22"/>
        <end position="46"/>
    </location>
</feature>
<dbReference type="EMBL" id="DF973639">
    <property type="protein sequence ID" value="GAU36731.1"/>
    <property type="molecule type" value="Genomic_DNA"/>
</dbReference>
<organism evidence="2 3">
    <name type="scientific">Trifolium subterraneum</name>
    <name type="common">Subterranean clover</name>
    <dbReference type="NCBI Taxonomy" id="3900"/>
    <lineage>
        <taxon>Eukaryota</taxon>
        <taxon>Viridiplantae</taxon>
        <taxon>Streptophyta</taxon>
        <taxon>Embryophyta</taxon>
        <taxon>Tracheophyta</taxon>
        <taxon>Spermatophyta</taxon>
        <taxon>Magnoliopsida</taxon>
        <taxon>eudicotyledons</taxon>
        <taxon>Gunneridae</taxon>
        <taxon>Pentapetalae</taxon>
        <taxon>rosids</taxon>
        <taxon>fabids</taxon>
        <taxon>Fabales</taxon>
        <taxon>Fabaceae</taxon>
        <taxon>Papilionoideae</taxon>
        <taxon>50 kb inversion clade</taxon>
        <taxon>NPAAA clade</taxon>
        <taxon>Hologalegina</taxon>
        <taxon>IRL clade</taxon>
        <taxon>Trifolieae</taxon>
        <taxon>Trifolium</taxon>
    </lineage>
</organism>
<keyword evidence="3" id="KW-1185">Reference proteome</keyword>
<dbReference type="AlphaFoldDB" id="A0A2Z6MZ25"/>
<name>A0A2Z6MZ25_TRISU</name>
<evidence type="ECO:0000256" key="1">
    <source>
        <dbReference type="SAM" id="MobiDB-lite"/>
    </source>
</evidence>
<evidence type="ECO:0000313" key="3">
    <source>
        <dbReference type="Proteomes" id="UP000242715"/>
    </source>
</evidence>
<sequence>MASSSRSYQLQTKSTKEFNCFKEEKAPKALQEEEEEEEEEKDKEEDWLKLGLGLGSSTSSWKKIVPNPTLVSSSSSSSQTLCCPQTGLGLGFQDKGSYLESRKGKEGLEGLNCYNDHHHNNGNGTMLWPSSSSCQIMDPLGEELDMSIPSDSHHNLARNNDNQSGLWFTLRSFTNW</sequence>
<dbReference type="OrthoDB" id="1932457at2759"/>
<gene>
    <name evidence="2" type="ORF">TSUD_318290</name>
</gene>
<protein>
    <submittedName>
        <fullName evidence="2">Uncharacterized protein</fullName>
    </submittedName>
</protein>